<evidence type="ECO:0000256" key="1">
    <source>
        <dbReference type="ARBA" id="ARBA00022670"/>
    </source>
</evidence>
<dbReference type="Pfam" id="PF00665">
    <property type="entry name" value="rve"/>
    <property type="match status" value="1"/>
</dbReference>
<dbReference type="Pfam" id="PF22936">
    <property type="entry name" value="Pol_BBD"/>
    <property type="match status" value="1"/>
</dbReference>
<reference evidence="6" key="1">
    <citation type="journal article" date="2012" name="Nat. Biotechnol.">
        <title>Draft genome sequence of pigeonpea (Cajanus cajan), an orphan legume crop of resource-poor farmers.</title>
        <authorList>
            <person name="Varshney R.K."/>
            <person name="Chen W."/>
            <person name="Li Y."/>
            <person name="Bharti A.K."/>
            <person name="Saxena R.K."/>
            <person name="Schlueter J.A."/>
            <person name="Donoghue M.T."/>
            <person name="Azam S."/>
            <person name="Fan G."/>
            <person name="Whaley A.M."/>
            <person name="Farmer A.D."/>
            <person name="Sheridan J."/>
            <person name="Iwata A."/>
            <person name="Tuteja R."/>
            <person name="Penmetsa R.V."/>
            <person name="Wu W."/>
            <person name="Upadhyaya H.D."/>
            <person name="Yang S.P."/>
            <person name="Shah T."/>
            <person name="Saxena K.B."/>
            <person name="Michael T."/>
            <person name="McCombie W.R."/>
            <person name="Yang B."/>
            <person name="Zhang G."/>
            <person name="Yang H."/>
            <person name="Wang J."/>
            <person name="Spillane C."/>
            <person name="Cook D.R."/>
            <person name="May G.D."/>
            <person name="Xu X."/>
            <person name="Jackson S.A."/>
        </authorList>
    </citation>
    <scope>NUCLEOTIDE SEQUENCE [LARGE SCALE GENOMIC DNA]</scope>
</reference>
<dbReference type="Gene3D" id="3.30.420.10">
    <property type="entry name" value="Ribonuclease H-like superfamily/Ribonuclease H"/>
    <property type="match status" value="1"/>
</dbReference>
<dbReference type="Pfam" id="PF13976">
    <property type="entry name" value="gag_pre-integrs"/>
    <property type="match status" value="1"/>
</dbReference>
<proteinExistence type="predicted"/>
<evidence type="ECO:0000259" key="5">
    <source>
        <dbReference type="PROSITE" id="PS50994"/>
    </source>
</evidence>
<protein>
    <submittedName>
        <fullName evidence="6">Retrovirus-related Pol polyprotein from transposon TNT 1-94</fullName>
    </submittedName>
</protein>
<keyword evidence="1" id="KW-0645">Protease</keyword>
<keyword evidence="7" id="KW-1185">Reference proteome</keyword>
<dbReference type="InterPro" id="IPR012337">
    <property type="entry name" value="RNaseH-like_sf"/>
</dbReference>
<dbReference type="PANTHER" id="PTHR42648">
    <property type="entry name" value="TRANSPOSASE, PUTATIVE-RELATED"/>
    <property type="match status" value="1"/>
</dbReference>
<dbReference type="OMA" id="NETANLW"/>
<dbReference type="SUPFAM" id="SSF53098">
    <property type="entry name" value="Ribonuclease H-like"/>
    <property type="match status" value="1"/>
</dbReference>
<dbReference type="Pfam" id="PF25597">
    <property type="entry name" value="SH3_retrovirus"/>
    <property type="match status" value="1"/>
</dbReference>
<dbReference type="PANTHER" id="PTHR42648:SF18">
    <property type="entry name" value="RETROTRANSPOSON, UNCLASSIFIED-LIKE PROTEIN"/>
    <property type="match status" value="1"/>
</dbReference>
<dbReference type="GO" id="GO:0046872">
    <property type="term" value="F:metal ion binding"/>
    <property type="evidence" value="ECO:0007669"/>
    <property type="project" value="UniProtKB-KW"/>
</dbReference>
<evidence type="ECO:0000256" key="2">
    <source>
        <dbReference type="ARBA" id="ARBA00022723"/>
    </source>
</evidence>
<dbReference type="Pfam" id="PF14223">
    <property type="entry name" value="Retrotran_gag_2"/>
    <property type="match status" value="1"/>
</dbReference>
<dbReference type="GO" id="GO:0004190">
    <property type="term" value="F:aspartic-type endopeptidase activity"/>
    <property type="evidence" value="ECO:0007669"/>
    <property type="project" value="UniProtKB-KW"/>
</dbReference>
<dbReference type="InterPro" id="IPR013103">
    <property type="entry name" value="RVT_2"/>
</dbReference>
<evidence type="ECO:0000313" key="6">
    <source>
        <dbReference type="EMBL" id="KYP43625.1"/>
    </source>
</evidence>
<dbReference type="GO" id="GO:0006508">
    <property type="term" value="P:proteolysis"/>
    <property type="evidence" value="ECO:0007669"/>
    <property type="project" value="UniProtKB-KW"/>
</dbReference>
<dbReference type="SUPFAM" id="SSF56672">
    <property type="entry name" value="DNA/RNA polymerases"/>
    <property type="match status" value="1"/>
</dbReference>
<keyword evidence="2" id="KW-0479">Metal-binding</keyword>
<gene>
    <name evidence="6" type="ORF">KK1_034903</name>
</gene>
<evidence type="ECO:0000256" key="4">
    <source>
        <dbReference type="ARBA" id="ARBA00022801"/>
    </source>
</evidence>
<dbReference type="InterPro" id="IPR054722">
    <property type="entry name" value="PolX-like_BBD"/>
</dbReference>
<dbReference type="InterPro" id="IPR001584">
    <property type="entry name" value="Integrase_cat-core"/>
</dbReference>
<keyword evidence="4" id="KW-0378">Hydrolase</keyword>
<dbReference type="InterPro" id="IPR039537">
    <property type="entry name" value="Retrotran_Ty1/copia-like"/>
</dbReference>
<dbReference type="PROSITE" id="PS50994">
    <property type="entry name" value="INTEGRASE"/>
    <property type="match status" value="1"/>
</dbReference>
<dbReference type="Gramene" id="C.cajan_32763.t">
    <property type="protein sequence ID" value="C.cajan_32763.t"/>
    <property type="gene ID" value="C.cajan_32763"/>
</dbReference>
<dbReference type="InterPro" id="IPR025724">
    <property type="entry name" value="GAG-pre-integrase_dom"/>
</dbReference>
<dbReference type="GO" id="GO:0003676">
    <property type="term" value="F:nucleic acid binding"/>
    <property type="evidence" value="ECO:0007669"/>
    <property type="project" value="InterPro"/>
</dbReference>
<accession>A0A151RMC4</accession>
<keyword evidence="3" id="KW-0064">Aspartyl protease</keyword>
<sequence length="1262" mass="144672">MRAQLRAYDLWEVVETGVEPPPLPENSTVAQMKFHSEQVAKRAKTLTILHSAVDDDIFMRISNLDTAKEVWEKLQEEFFGNERTKQMQVLNLKREFEALKMNEVENIKDFMTKLMKVVNQIRLLGEKLPDSRIVEKVLVVLPERFESKISSLEESKDLSKISLTELVNALQAQEQRRLLRQEEAIESALHVRHKGKGPAMKGKFVGEHYGKDSKKRETFPKFCNKYGHIERFCRLKQQQQNQQNQSPQKANVTEIEGDEDLLFMAKTTKCLEDENTWFIDSGCTQHMTSKPEFFLELKPAGGRVKIGNGDRLAITGKGIVGIHTATGIKHISDVLLVPELDQNLLSVGQMMQSGYCLLFKEGSCIVTDVDGHELFEIEMRKRSFPVNWNLISEHECKISKIELDSKLWHKRFGHYNLKSIQFAQKQELVKDLPNIQICSEVCESCQLGKQYRLPFPNSVTWRANEKLELVHSDVCGPMKTTSLNGNKYFILFIDDFTRMTWVYFLKQKSEVFSVFKKFKALVEAQSGFLLKKLRTDNGKEYTSTEFNIFCDDLGVEHQLTVSYSPQQNGVAERKNRSVLEMARCMIFEKKLPKSFWAEAINTAVYLQNRLPTRAIKGMTPVEAWGGIKPSVRHLKVFGSLCYTHVPAVKRSKLDERAERGILIGYSSKSKGYKVYGIDSGKVSVSRDIKVDEDAYWNWETCQMERHLVLPTFESTIEDQEEDIDDDFAIRGTRHLSEIYQRCNVVVLEPTNFEEASKVDEWNQAMKEEMTTIEDNKTWQLVDKPKDKNVIGVKWVYRTKLNPDRSINKYKAILVVKGYVQQPGIDYTETFAPVARMDTIRILLALAAQMKWEIWHLDVKSAFLNGNLVEEIYVAQPEGFVVKGDEDKVYKLHKALYGLKQAPRAWYSRIDSYFCSQGFRRSENDATLYVKKLLDGGSLIISLYVDDLLVTSNNQQEVQQLMEEMQNQFKMSNLGKMNYFLGLEVHQTKDGIFMNQEKYAHEVLKKYKMESCKFVPTPLVQNLKLSKEDGAGKVNVSLYRSLVGSLLYLTSSRPDLMYAASLLSRFMQSPSEIHFAATKRVLRYLKGTTQFGIWYKPRKNGSLIGYVDSDWAGNIDDMKSTTGYVFSLGSGMFSWNSKKQEIVAQSTAEAEYVAGAAAANQAIWLRKILLDLGAEQLEATEIYCDSKSAIAIAENPVQHGKTKHIQVKFHVIREAVKNHEIKLIHCCSDLQVADILTKALPKARFERLRELIGVSIKNFKEEC</sequence>
<feature type="domain" description="Integrase catalytic" evidence="5">
    <location>
        <begin position="452"/>
        <end position="628"/>
    </location>
</feature>
<dbReference type="CDD" id="cd09272">
    <property type="entry name" value="RNase_HI_RT_Ty1"/>
    <property type="match status" value="1"/>
</dbReference>
<evidence type="ECO:0000256" key="3">
    <source>
        <dbReference type="ARBA" id="ARBA00022750"/>
    </source>
</evidence>
<dbReference type="GO" id="GO:0015074">
    <property type="term" value="P:DNA integration"/>
    <property type="evidence" value="ECO:0007669"/>
    <property type="project" value="InterPro"/>
</dbReference>
<dbReference type="InterPro" id="IPR043502">
    <property type="entry name" value="DNA/RNA_pol_sf"/>
</dbReference>
<dbReference type="EMBL" id="KQ483659">
    <property type="protein sequence ID" value="KYP43625.1"/>
    <property type="molecule type" value="Genomic_DNA"/>
</dbReference>
<dbReference type="Pfam" id="PF07727">
    <property type="entry name" value="RVT_2"/>
    <property type="match status" value="1"/>
</dbReference>
<organism evidence="6 7">
    <name type="scientific">Cajanus cajan</name>
    <name type="common">Pigeon pea</name>
    <name type="synonym">Cajanus indicus</name>
    <dbReference type="NCBI Taxonomy" id="3821"/>
    <lineage>
        <taxon>Eukaryota</taxon>
        <taxon>Viridiplantae</taxon>
        <taxon>Streptophyta</taxon>
        <taxon>Embryophyta</taxon>
        <taxon>Tracheophyta</taxon>
        <taxon>Spermatophyta</taxon>
        <taxon>Magnoliopsida</taxon>
        <taxon>eudicotyledons</taxon>
        <taxon>Gunneridae</taxon>
        <taxon>Pentapetalae</taxon>
        <taxon>rosids</taxon>
        <taxon>fabids</taxon>
        <taxon>Fabales</taxon>
        <taxon>Fabaceae</taxon>
        <taxon>Papilionoideae</taxon>
        <taxon>50 kb inversion clade</taxon>
        <taxon>NPAAA clade</taxon>
        <taxon>indigoferoid/millettioid clade</taxon>
        <taxon>Phaseoleae</taxon>
        <taxon>Cajanus</taxon>
    </lineage>
</organism>
<dbReference type="AlphaFoldDB" id="A0A151RMC4"/>
<dbReference type="Proteomes" id="UP000075243">
    <property type="component" value="Unassembled WGS sequence"/>
</dbReference>
<dbReference type="InterPro" id="IPR036397">
    <property type="entry name" value="RNaseH_sf"/>
</dbReference>
<dbReference type="InterPro" id="IPR057670">
    <property type="entry name" value="SH3_retrovirus"/>
</dbReference>
<name>A0A151RMC4_CAJCA</name>
<evidence type="ECO:0000313" key="7">
    <source>
        <dbReference type="Proteomes" id="UP000075243"/>
    </source>
</evidence>